<dbReference type="PANTHER" id="PTHR46300">
    <property type="entry name" value="P450, PUTATIVE (EUROFUNG)-RELATED-RELATED"/>
    <property type="match status" value="1"/>
</dbReference>
<dbReference type="Pfam" id="PF00067">
    <property type="entry name" value="p450"/>
    <property type="match status" value="1"/>
</dbReference>
<keyword evidence="4" id="KW-0479">Metal-binding</keyword>
<protein>
    <submittedName>
        <fullName evidence="8">Uncharacterized protein</fullName>
    </submittedName>
</protein>
<keyword evidence="3" id="KW-0349">Heme</keyword>
<dbReference type="InterPro" id="IPR036396">
    <property type="entry name" value="Cyt_P450_sf"/>
</dbReference>
<evidence type="ECO:0000256" key="3">
    <source>
        <dbReference type="ARBA" id="ARBA00022617"/>
    </source>
</evidence>
<dbReference type="InterPro" id="IPR050364">
    <property type="entry name" value="Cytochrome_P450_fung"/>
</dbReference>
<dbReference type="STRING" id="229535.A0A0M8P8G6"/>
<dbReference type="GO" id="GO:0043386">
    <property type="term" value="P:mycotoxin biosynthetic process"/>
    <property type="evidence" value="ECO:0007669"/>
    <property type="project" value="UniProtKB-ARBA"/>
</dbReference>
<dbReference type="Gene3D" id="1.10.630.10">
    <property type="entry name" value="Cytochrome P450"/>
    <property type="match status" value="1"/>
</dbReference>
<keyword evidence="7" id="KW-0503">Monooxygenase</keyword>
<dbReference type="EMBL" id="LHQQ01000016">
    <property type="protein sequence ID" value="KOS47456.1"/>
    <property type="molecule type" value="Genomic_DNA"/>
</dbReference>
<dbReference type="OrthoDB" id="4362293at2759"/>
<keyword evidence="5" id="KW-0560">Oxidoreductase</keyword>
<gene>
    <name evidence="8" type="ORF">ACN38_g1562</name>
</gene>
<comment type="cofactor">
    <cofactor evidence="1">
        <name>heme</name>
        <dbReference type="ChEBI" id="CHEBI:30413"/>
    </cofactor>
</comment>
<dbReference type="AlphaFoldDB" id="A0A0M8P8G6"/>
<comment type="caution">
    <text evidence="8">The sequence shown here is derived from an EMBL/GenBank/DDBJ whole genome shotgun (WGS) entry which is preliminary data.</text>
</comment>
<proteinExistence type="inferred from homology"/>
<evidence type="ECO:0000256" key="5">
    <source>
        <dbReference type="ARBA" id="ARBA00023002"/>
    </source>
</evidence>
<organism evidence="8 9">
    <name type="scientific">Penicillium nordicum</name>
    <dbReference type="NCBI Taxonomy" id="229535"/>
    <lineage>
        <taxon>Eukaryota</taxon>
        <taxon>Fungi</taxon>
        <taxon>Dikarya</taxon>
        <taxon>Ascomycota</taxon>
        <taxon>Pezizomycotina</taxon>
        <taxon>Eurotiomycetes</taxon>
        <taxon>Eurotiomycetidae</taxon>
        <taxon>Eurotiales</taxon>
        <taxon>Aspergillaceae</taxon>
        <taxon>Penicillium</taxon>
    </lineage>
</organism>
<name>A0A0M8P8G6_9EURO</name>
<dbReference type="GO" id="GO:0016705">
    <property type="term" value="F:oxidoreductase activity, acting on paired donors, with incorporation or reduction of molecular oxygen"/>
    <property type="evidence" value="ECO:0007669"/>
    <property type="project" value="InterPro"/>
</dbReference>
<dbReference type="PANTHER" id="PTHR46300:SF7">
    <property type="entry name" value="P450, PUTATIVE (EUROFUNG)-RELATED"/>
    <property type="match status" value="1"/>
</dbReference>
<evidence type="ECO:0000256" key="2">
    <source>
        <dbReference type="ARBA" id="ARBA00010617"/>
    </source>
</evidence>
<reference evidence="8 9" key="1">
    <citation type="submission" date="2015-08" db="EMBL/GenBank/DDBJ databases">
        <title>Genome sequencing of Penicillium nordicum.</title>
        <authorList>
            <person name="Nguyen H.D."/>
            <person name="Seifert K.A."/>
        </authorList>
    </citation>
    <scope>NUCLEOTIDE SEQUENCE [LARGE SCALE GENOMIC DNA]</scope>
    <source>
        <strain evidence="8 9">DAOMC 185683</strain>
    </source>
</reference>
<dbReference type="Proteomes" id="UP000037696">
    <property type="component" value="Unassembled WGS sequence"/>
</dbReference>
<evidence type="ECO:0000313" key="8">
    <source>
        <dbReference type="EMBL" id="KOS47456.1"/>
    </source>
</evidence>
<dbReference type="GO" id="GO:0004497">
    <property type="term" value="F:monooxygenase activity"/>
    <property type="evidence" value="ECO:0007669"/>
    <property type="project" value="UniProtKB-KW"/>
</dbReference>
<evidence type="ECO:0000256" key="4">
    <source>
        <dbReference type="ARBA" id="ARBA00022723"/>
    </source>
</evidence>
<keyword evidence="6" id="KW-0408">Iron</keyword>
<dbReference type="InterPro" id="IPR001128">
    <property type="entry name" value="Cyt_P450"/>
</dbReference>
<dbReference type="GO" id="GO:0020037">
    <property type="term" value="F:heme binding"/>
    <property type="evidence" value="ECO:0007669"/>
    <property type="project" value="InterPro"/>
</dbReference>
<dbReference type="SUPFAM" id="SSF48264">
    <property type="entry name" value="Cytochrome P450"/>
    <property type="match status" value="1"/>
</dbReference>
<comment type="similarity">
    <text evidence="2">Belongs to the cytochrome P450 family.</text>
</comment>
<dbReference type="GO" id="GO:0005506">
    <property type="term" value="F:iron ion binding"/>
    <property type="evidence" value="ECO:0007669"/>
    <property type="project" value="InterPro"/>
</dbReference>
<keyword evidence="9" id="KW-1185">Reference proteome</keyword>
<evidence type="ECO:0000256" key="6">
    <source>
        <dbReference type="ARBA" id="ARBA00023004"/>
    </source>
</evidence>
<evidence type="ECO:0000256" key="1">
    <source>
        <dbReference type="ARBA" id="ARBA00001971"/>
    </source>
</evidence>
<evidence type="ECO:0000256" key="7">
    <source>
        <dbReference type="ARBA" id="ARBA00023033"/>
    </source>
</evidence>
<sequence length="175" mass="19737">MLFTFISSLLLGALVLYVAKVLLSRQRLAGPLPPGPRPTPVLGNVSDLPPPGTQDWIHWLQYKDAYGPVSSITVLGQTIVILNDAKPAMELLAKRSSKNSSRPNLVFASEMVGWENFLAMQKYSARFRSYRKAMQPYIEKRVQSFCEAEFEKQKHFEALSNTIKRNGQFSSEKES</sequence>
<evidence type="ECO:0000313" key="9">
    <source>
        <dbReference type="Proteomes" id="UP000037696"/>
    </source>
</evidence>
<accession>A0A0M8P8G6</accession>